<evidence type="ECO:0000256" key="4">
    <source>
        <dbReference type="ARBA" id="ARBA00006276"/>
    </source>
</evidence>
<dbReference type="SUPFAM" id="SSF52096">
    <property type="entry name" value="ClpP/crotonase"/>
    <property type="match status" value="2"/>
</dbReference>
<keyword evidence="11" id="KW-0808">Transferase</keyword>
<keyword evidence="12" id="KW-0547">Nucleotide-binding</keyword>
<evidence type="ECO:0000259" key="22">
    <source>
        <dbReference type="PROSITE" id="PS50989"/>
    </source>
</evidence>
<evidence type="ECO:0000256" key="8">
    <source>
        <dbReference type="ARBA" id="ARBA00018312"/>
    </source>
</evidence>
<dbReference type="PROSITE" id="PS50989">
    <property type="entry name" value="COA_CT_CTER"/>
    <property type="match status" value="1"/>
</dbReference>
<dbReference type="InterPro" id="IPR034733">
    <property type="entry name" value="AcCoA_carboxyl_beta"/>
</dbReference>
<evidence type="ECO:0000256" key="19">
    <source>
        <dbReference type="ARBA" id="ARBA00049152"/>
    </source>
</evidence>
<comment type="subcellular location">
    <subcellularLocation>
        <location evidence="2">Cytoplasm</location>
    </subcellularLocation>
</comment>
<keyword evidence="10" id="KW-0444">Lipid biosynthesis</keyword>
<feature type="domain" description="CoA carboxyltransferase N-terminal" evidence="21">
    <location>
        <begin position="86"/>
        <end position="261"/>
    </location>
</feature>
<evidence type="ECO:0000256" key="3">
    <source>
        <dbReference type="ARBA" id="ARBA00004956"/>
    </source>
</evidence>
<evidence type="ECO:0000256" key="5">
    <source>
        <dbReference type="ARBA" id="ARBA00010284"/>
    </source>
</evidence>
<comment type="similarity">
    <text evidence="4">In the C-terminal section; belongs to the AccA family.</text>
</comment>
<evidence type="ECO:0000256" key="9">
    <source>
        <dbReference type="ARBA" id="ARBA00022490"/>
    </source>
</evidence>
<dbReference type="Proteomes" id="UP001225605">
    <property type="component" value="Unassembled WGS sequence"/>
</dbReference>
<comment type="caution">
    <text evidence="23">The sequence shown here is derived from an EMBL/GenBank/DDBJ whole genome shotgun (WGS) entry which is preliminary data.</text>
</comment>
<evidence type="ECO:0000256" key="11">
    <source>
        <dbReference type="ARBA" id="ARBA00022679"/>
    </source>
</evidence>
<feature type="compositionally biased region" description="Gly residues" evidence="20">
    <location>
        <begin position="1"/>
        <end position="16"/>
    </location>
</feature>
<evidence type="ECO:0000256" key="10">
    <source>
        <dbReference type="ARBA" id="ARBA00022516"/>
    </source>
</evidence>
<evidence type="ECO:0000256" key="14">
    <source>
        <dbReference type="ARBA" id="ARBA00022832"/>
    </source>
</evidence>
<evidence type="ECO:0000256" key="6">
    <source>
        <dbReference type="ARBA" id="ARBA00011664"/>
    </source>
</evidence>
<comment type="catalytic activity">
    <reaction evidence="19">
        <text>N(6)-carboxybiotinyl-L-lysyl-[protein] + acetyl-CoA = N(6)-biotinyl-L-lysyl-[protein] + malonyl-CoA</text>
        <dbReference type="Rhea" id="RHEA:54728"/>
        <dbReference type="Rhea" id="RHEA-COMP:10505"/>
        <dbReference type="Rhea" id="RHEA-COMP:10506"/>
        <dbReference type="ChEBI" id="CHEBI:57288"/>
        <dbReference type="ChEBI" id="CHEBI:57384"/>
        <dbReference type="ChEBI" id="CHEBI:83144"/>
        <dbReference type="ChEBI" id="CHEBI:83145"/>
        <dbReference type="EC" id="2.1.3.15"/>
    </reaction>
</comment>
<dbReference type="PANTHER" id="PTHR42853">
    <property type="entry name" value="ACETYL-COENZYME A CARBOXYLASE CARBOXYL TRANSFERASE SUBUNIT ALPHA"/>
    <property type="match status" value="1"/>
</dbReference>
<name>A0ABU0WSJ6_9PSEU</name>
<evidence type="ECO:0000256" key="7">
    <source>
        <dbReference type="ARBA" id="ARBA00011883"/>
    </source>
</evidence>
<proteinExistence type="inferred from homology"/>
<accession>A0ABU0WSJ6</accession>
<keyword evidence="13" id="KW-0863">Zinc-finger</keyword>
<evidence type="ECO:0000313" key="24">
    <source>
        <dbReference type="Proteomes" id="UP001225605"/>
    </source>
</evidence>
<sequence>MGGGARGGARPGGAGRPRGATAVAAQAPARRAVRGRAAAQRPGQGAEAGAAVNAPDPLGWPGYRDQVARARERTGGVESVSWRRTRRAVEVVFDFRFLGGSVGTATGDVVEAAFGQARAAGLPVVSRISTGGSRMQEGMLSLRQLQRVAALCARHRAAGLPHVSVLGDPTTGGLWASLGAGADYVIAVAGAQVGFAGSRVRPADDPAYTAEGQFAAGAVDLVAEPGDVDALVAAVLELLTRGDAVPAEVPRALGAEDLPADGWDAVLRARAPERPRAARYLDDYFDLRVPVNGDRAGGVDPGVLCGIGLRGERPVAFAAQTGTATTPAGFRTASRLIRLAERFALPVLTLVDTPGAANDPAAERAGVGPAIAELFTVVAESRVPVTTLVIGEGGSGGALALASPEHTWITPDAYFSVIAPELAANILKRDDVPALADDLRLRPQDLVELGVVRGIASHG</sequence>
<keyword evidence="9" id="KW-0963">Cytoplasm</keyword>
<protein>
    <recommendedName>
        <fullName evidence="8">Acetyl-coenzyme A carboxylase carboxyl transferase subunits beta/alpha</fullName>
        <ecNumber evidence="7">2.1.3.15</ecNumber>
    </recommendedName>
</protein>
<keyword evidence="13" id="KW-0862">Zinc</keyword>
<dbReference type="PROSITE" id="PS50980">
    <property type="entry name" value="COA_CT_NTER"/>
    <property type="match status" value="1"/>
</dbReference>
<dbReference type="InterPro" id="IPR011762">
    <property type="entry name" value="COA_CT_N"/>
</dbReference>
<dbReference type="InterPro" id="IPR029045">
    <property type="entry name" value="ClpP/crotonase-like_dom_sf"/>
</dbReference>
<evidence type="ECO:0000256" key="20">
    <source>
        <dbReference type="SAM" id="MobiDB-lite"/>
    </source>
</evidence>
<reference evidence="23 24" key="1">
    <citation type="submission" date="2017-06" db="EMBL/GenBank/DDBJ databases">
        <title>Cultured bacterium strain Saccharothrix yanglingensis Hhs.015.</title>
        <authorList>
            <person name="Xia Y."/>
        </authorList>
    </citation>
    <scope>NUCLEOTIDE SEQUENCE [LARGE SCALE GENOMIC DNA]</scope>
    <source>
        <strain evidence="23 24">Hhs.015</strain>
    </source>
</reference>
<dbReference type="InterPro" id="IPR000438">
    <property type="entry name" value="Acetyl_CoA_COase_Trfase_b_su"/>
</dbReference>
<dbReference type="PANTHER" id="PTHR42853:SF3">
    <property type="entry name" value="ACETYL-COENZYME A CARBOXYLASE CARBOXYL TRANSFERASE SUBUNIT ALPHA, CHLOROPLASTIC"/>
    <property type="match status" value="1"/>
</dbReference>
<dbReference type="EMBL" id="NSDM01000001">
    <property type="protein sequence ID" value="MDQ2582498.1"/>
    <property type="molecule type" value="Genomic_DNA"/>
</dbReference>
<dbReference type="InterPro" id="IPR011763">
    <property type="entry name" value="COA_CT_C"/>
</dbReference>
<evidence type="ECO:0000256" key="15">
    <source>
        <dbReference type="ARBA" id="ARBA00022840"/>
    </source>
</evidence>
<dbReference type="EC" id="2.1.3.15" evidence="7"/>
<keyword evidence="16" id="KW-0443">Lipid metabolism</keyword>
<dbReference type="InterPro" id="IPR001095">
    <property type="entry name" value="Acetyl_CoA_COase_a_su"/>
</dbReference>
<dbReference type="Pfam" id="PF01039">
    <property type="entry name" value="Carboxyl_trans"/>
    <property type="match status" value="1"/>
</dbReference>
<comment type="pathway">
    <text evidence="3">Lipid metabolism; malonyl-CoA biosynthesis; malonyl-CoA from acetyl-CoA: step 1/1.</text>
</comment>
<feature type="compositionally biased region" description="Low complexity" evidence="20">
    <location>
        <begin position="17"/>
        <end position="51"/>
    </location>
</feature>
<evidence type="ECO:0000256" key="16">
    <source>
        <dbReference type="ARBA" id="ARBA00023098"/>
    </source>
</evidence>
<gene>
    <name evidence="23" type="ORF">CKY47_00550</name>
</gene>
<dbReference type="Gene3D" id="3.90.226.10">
    <property type="entry name" value="2-enoyl-CoA Hydratase, Chain A, domain 1"/>
    <property type="match status" value="2"/>
</dbReference>
<keyword evidence="13" id="KW-0479">Metal-binding</keyword>
<keyword evidence="24" id="KW-1185">Reference proteome</keyword>
<dbReference type="Pfam" id="PF03255">
    <property type="entry name" value="ACCA"/>
    <property type="match status" value="1"/>
</dbReference>
<evidence type="ECO:0000256" key="18">
    <source>
        <dbReference type="ARBA" id="ARBA00025280"/>
    </source>
</evidence>
<evidence type="ECO:0000313" key="23">
    <source>
        <dbReference type="EMBL" id="MDQ2582498.1"/>
    </source>
</evidence>
<evidence type="ECO:0000256" key="13">
    <source>
        <dbReference type="ARBA" id="ARBA00022771"/>
    </source>
</evidence>
<feature type="region of interest" description="Disordered" evidence="20">
    <location>
        <begin position="1"/>
        <end position="59"/>
    </location>
</feature>
<comment type="cofactor">
    <cofactor evidence="1">
        <name>Zn(2+)</name>
        <dbReference type="ChEBI" id="CHEBI:29105"/>
    </cofactor>
</comment>
<keyword evidence="14" id="KW-0276">Fatty acid metabolism</keyword>
<comment type="function">
    <text evidence="18">Component of the acetyl coenzyme A carboxylase (ACC) complex. Biotin carboxylase (BC) catalyzes the carboxylation of biotin on its carrier protein (BCCP) and then the CO(2) group is transferred by the transcarboxylase to acetyl-CoA to form malonyl-CoA.</text>
</comment>
<comment type="similarity">
    <text evidence="5">In the N-terminal section; belongs to the AccD/PCCB family.</text>
</comment>
<dbReference type="PRINTS" id="PR01070">
    <property type="entry name" value="ACCCTRFRASEB"/>
</dbReference>
<evidence type="ECO:0000256" key="12">
    <source>
        <dbReference type="ARBA" id="ARBA00022741"/>
    </source>
</evidence>
<organism evidence="23 24">
    <name type="scientific">Saccharothrix yanglingensis</name>
    <dbReference type="NCBI Taxonomy" id="659496"/>
    <lineage>
        <taxon>Bacteria</taxon>
        <taxon>Bacillati</taxon>
        <taxon>Actinomycetota</taxon>
        <taxon>Actinomycetes</taxon>
        <taxon>Pseudonocardiales</taxon>
        <taxon>Pseudonocardiaceae</taxon>
        <taxon>Saccharothrix</taxon>
    </lineage>
</organism>
<comment type="subunit">
    <text evidence="6">Acetyl-CoA carboxylase is a heterotetramer composed of biotin carboxyl carrier protein (AccB), biotin carboxylase (AccC) and two subunits of ACCase subunit beta/alpha.</text>
</comment>
<feature type="domain" description="CoA carboxyltransferase C-terminal" evidence="22">
    <location>
        <begin position="253"/>
        <end position="459"/>
    </location>
</feature>
<keyword evidence="17" id="KW-0275">Fatty acid biosynthesis</keyword>
<evidence type="ECO:0000256" key="2">
    <source>
        <dbReference type="ARBA" id="ARBA00004496"/>
    </source>
</evidence>
<keyword evidence="15" id="KW-0067">ATP-binding</keyword>
<evidence type="ECO:0000256" key="17">
    <source>
        <dbReference type="ARBA" id="ARBA00023160"/>
    </source>
</evidence>
<evidence type="ECO:0000259" key="21">
    <source>
        <dbReference type="PROSITE" id="PS50980"/>
    </source>
</evidence>
<evidence type="ECO:0000256" key="1">
    <source>
        <dbReference type="ARBA" id="ARBA00001947"/>
    </source>
</evidence>